<organism evidence="1 2">
    <name type="scientific">Portunus trituberculatus</name>
    <name type="common">Swimming crab</name>
    <name type="synonym">Neptunus trituberculatus</name>
    <dbReference type="NCBI Taxonomy" id="210409"/>
    <lineage>
        <taxon>Eukaryota</taxon>
        <taxon>Metazoa</taxon>
        <taxon>Ecdysozoa</taxon>
        <taxon>Arthropoda</taxon>
        <taxon>Crustacea</taxon>
        <taxon>Multicrustacea</taxon>
        <taxon>Malacostraca</taxon>
        <taxon>Eumalacostraca</taxon>
        <taxon>Eucarida</taxon>
        <taxon>Decapoda</taxon>
        <taxon>Pleocyemata</taxon>
        <taxon>Brachyura</taxon>
        <taxon>Eubrachyura</taxon>
        <taxon>Portunoidea</taxon>
        <taxon>Portunidae</taxon>
        <taxon>Portuninae</taxon>
        <taxon>Portunus</taxon>
    </lineage>
</organism>
<sequence length="58" mass="6335">MPRLEYPVTAAAVLTTEDTFVQLYNLMHGFNLISVPNSITTLLRVMRPGADCVTGQAP</sequence>
<proteinExistence type="predicted"/>
<evidence type="ECO:0000313" key="2">
    <source>
        <dbReference type="Proteomes" id="UP000324222"/>
    </source>
</evidence>
<gene>
    <name evidence="1" type="ORF">E2C01_090496</name>
</gene>
<evidence type="ECO:0000313" key="1">
    <source>
        <dbReference type="EMBL" id="MPC95293.1"/>
    </source>
</evidence>
<keyword evidence="2" id="KW-1185">Reference proteome</keyword>
<comment type="caution">
    <text evidence="1">The sequence shown here is derived from an EMBL/GenBank/DDBJ whole genome shotgun (WGS) entry which is preliminary data.</text>
</comment>
<dbReference type="Proteomes" id="UP000324222">
    <property type="component" value="Unassembled WGS sequence"/>
</dbReference>
<dbReference type="EMBL" id="VSRR010101654">
    <property type="protein sequence ID" value="MPC95293.1"/>
    <property type="molecule type" value="Genomic_DNA"/>
</dbReference>
<dbReference type="AlphaFoldDB" id="A0A5B7JLJ1"/>
<protein>
    <submittedName>
        <fullName evidence="1">Uncharacterized protein</fullName>
    </submittedName>
</protein>
<reference evidence="1 2" key="1">
    <citation type="submission" date="2019-05" db="EMBL/GenBank/DDBJ databases">
        <title>Another draft genome of Portunus trituberculatus and its Hox gene families provides insights of decapod evolution.</title>
        <authorList>
            <person name="Jeong J.-H."/>
            <person name="Song I."/>
            <person name="Kim S."/>
            <person name="Choi T."/>
            <person name="Kim D."/>
            <person name="Ryu S."/>
            <person name="Kim W."/>
        </authorList>
    </citation>
    <scope>NUCLEOTIDE SEQUENCE [LARGE SCALE GENOMIC DNA]</scope>
    <source>
        <tissue evidence="1">Muscle</tissue>
    </source>
</reference>
<name>A0A5B7JLJ1_PORTR</name>
<accession>A0A5B7JLJ1</accession>